<protein>
    <submittedName>
        <fullName evidence="2">Kinase domain protein</fullName>
    </submittedName>
</protein>
<reference evidence="3" key="1">
    <citation type="journal article" date="2006" name="PLoS Biol.">
        <title>Macronuclear genome sequence of the ciliate Tetrahymena thermophila, a model eukaryote.</title>
        <authorList>
            <person name="Eisen J.A."/>
            <person name="Coyne R.S."/>
            <person name="Wu M."/>
            <person name="Wu D."/>
            <person name="Thiagarajan M."/>
            <person name="Wortman J.R."/>
            <person name="Badger J.H."/>
            <person name="Ren Q."/>
            <person name="Amedeo P."/>
            <person name="Jones K.M."/>
            <person name="Tallon L.J."/>
            <person name="Delcher A.L."/>
            <person name="Salzberg S.L."/>
            <person name="Silva J.C."/>
            <person name="Haas B.J."/>
            <person name="Majoros W.H."/>
            <person name="Farzad M."/>
            <person name="Carlton J.M."/>
            <person name="Smith R.K. Jr."/>
            <person name="Garg J."/>
            <person name="Pearlman R.E."/>
            <person name="Karrer K.M."/>
            <person name="Sun L."/>
            <person name="Manning G."/>
            <person name="Elde N.C."/>
            <person name="Turkewitz A.P."/>
            <person name="Asai D.J."/>
            <person name="Wilkes D.E."/>
            <person name="Wang Y."/>
            <person name="Cai H."/>
            <person name="Collins K."/>
            <person name="Stewart B.A."/>
            <person name="Lee S.R."/>
            <person name="Wilamowska K."/>
            <person name="Weinberg Z."/>
            <person name="Ruzzo W.L."/>
            <person name="Wloga D."/>
            <person name="Gaertig J."/>
            <person name="Frankel J."/>
            <person name="Tsao C.-C."/>
            <person name="Gorovsky M.A."/>
            <person name="Keeling P.J."/>
            <person name="Waller R.F."/>
            <person name="Patron N.J."/>
            <person name="Cherry J.M."/>
            <person name="Stover N.A."/>
            <person name="Krieger C.J."/>
            <person name="del Toro C."/>
            <person name="Ryder H.F."/>
            <person name="Williamson S.C."/>
            <person name="Barbeau R.A."/>
            <person name="Hamilton E.P."/>
            <person name="Orias E."/>
        </authorList>
    </citation>
    <scope>NUCLEOTIDE SEQUENCE [LARGE SCALE GENOMIC DNA]</scope>
    <source>
        <strain evidence="3">SB210</strain>
    </source>
</reference>
<dbReference type="GeneID" id="24439472"/>
<evidence type="ECO:0000313" key="2">
    <source>
        <dbReference type="EMBL" id="EWS72218.1"/>
    </source>
</evidence>
<dbReference type="AlphaFoldDB" id="W7X747"/>
<keyword evidence="1" id="KW-0812">Transmembrane</keyword>
<keyword evidence="1" id="KW-0472">Membrane</keyword>
<evidence type="ECO:0000313" key="3">
    <source>
        <dbReference type="Proteomes" id="UP000009168"/>
    </source>
</evidence>
<dbReference type="GO" id="GO:0016301">
    <property type="term" value="F:kinase activity"/>
    <property type="evidence" value="ECO:0007669"/>
    <property type="project" value="UniProtKB-KW"/>
</dbReference>
<dbReference type="KEGG" id="tet:TTHERM_000537169"/>
<keyword evidence="2" id="KW-0808">Transferase</keyword>
<feature type="transmembrane region" description="Helical" evidence="1">
    <location>
        <begin position="54"/>
        <end position="75"/>
    </location>
</feature>
<feature type="transmembrane region" description="Helical" evidence="1">
    <location>
        <begin position="95"/>
        <end position="115"/>
    </location>
</feature>
<dbReference type="RefSeq" id="XP_012655261.1">
    <property type="nucleotide sequence ID" value="XM_012799807.1"/>
</dbReference>
<accession>W7X747</accession>
<keyword evidence="1" id="KW-1133">Transmembrane helix</keyword>
<dbReference type="Proteomes" id="UP000009168">
    <property type="component" value="Unassembled WGS sequence"/>
</dbReference>
<name>W7X747_TETTS</name>
<sequence>MQKIDSQMQNQPQTLNLFLSRKHVVDIYLNSREYSNIISDQDQIQLKKYEKQQLGAQFLSTLIFGGAIALRYYAVSKKYSKLYGFNIPLIGLSKVPAFFGHVSNLLFLVVANQYYDKYLFQKSIQIISKYDPEAQHIFEFNKVII</sequence>
<proteinExistence type="predicted"/>
<organism evidence="2 3">
    <name type="scientific">Tetrahymena thermophila (strain SB210)</name>
    <dbReference type="NCBI Taxonomy" id="312017"/>
    <lineage>
        <taxon>Eukaryota</taxon>
        <taxon>Sar</taxon>
        <taxon>Alveolata</taxon>
        <taxon>Ciliophora</taxon>
        <taxon>Intramacronucleata</taxon>
        <taxon>Oligohymenophorea</taxon>
        <taxon>Hymenostomatida</taxon>
        <taxon>Tetrahymenina</taxon>
        <taxon>Tetrahymenidae</taxon>
        <taxon>Tetrahymena</taxon>
    </lineage>
</organism>
<dbReference type="InParanoid" id="W7X747"/>
<dbReference type="EMBL" id="GG662495">
    <property type="protein sequence ID" value="EWS72218.1"/>
    <property type="molecule type" value="Genomic_DNA"/>
</dbReference>
<gene>
    <name evidence="2" type="ORF">TTHERM_000537169</name>
</gene>
<keyword evidence="2" id="KW-0418">Kinase</keyword>
<keyword evidence="3" id="KW-1185">Reference proteome</keyword>
<evidence type="ECO:0000256" key="1">
    <source>
        <dbReference type="SAM" id="Phobius"/>
    </source>
</evidence>